<reference evidence="1" key="1">
    <citation type="submission" date="2018-02" db="EMBL/GenBank/DDBJ databases">
        <title>Rhizophora mucronata_Transcriptome.</title>
        <authorList>
            <person name="Meera S.P."/>
            <person name="Sreeshan A."/>
            <person name="Augustine A."/>
        </authorList>
    </citation>
    <scope>NUCLEOTIDE SEQUENCE</scope>
    <source>
        <tissue evidence="1">Leaf</tissue>
    </source>
</reference>
<protein>
    <submittedName>
        <fullName evidence="1">Uncharacterized protein</fullName>
    </submittedName>
</protein>
<evidence type="ECO:0000313" key="1">
    <source>
        <dbReference type="EMBL" id="MBX67429.1"/>
    </source>
</evidence>
<proteinExistence type="predicted"/>
<accession>A0A2P2QKA3</accession>
<sequence length="36" mass="3978">MAKAFEAISCQAINAYFTSNFANKRPGKQLVDNSKL</sequence>
<name>A0A2P2QKA3_RHIMU</name>
<dbReference type="AlphaFoldDB" id="A0A2P2QKA3"/>
<organism evidence="1">
    <name type="scientific">Rhizophora mucronata</name>
    <name type="common">Asiatic mangrove</name>
    <dbReference type="NCBI Taxonomy" id="61149"/>
    <lineage>
        <taxon>Eukaryota</taxon>
        <taxon>Viridiplantae</taxon>
        <taxon>Streptophyta</taxon>
        <taxon>Embryophyta</taxon>
        <taxon>Tracheophyta</taxon>
        <taxon>Spermatophyta</taxon>
        <taxon>Magnoliopsida</taxon>
        <taxon>eudicotyledons</taxon>
        <taxon>Gunneridae</taxon>
        <taxon>Pentapetalae</taxon>
        <taxon>rosids</taxon>
        <taxon>fabids</taxon>
        <taxon>Malpighiales</taxon>
        <taxon>Rhizophoraceae</taxon>
        <taxon>Rhizophora</taxon>
    </lineage>
</organism>
<dbReference type="EMBL" id="GGEC01086945">
    <property type="protein sequence ID" value="MBX67429.1"/>
    <property type="molecule type" value="Transcribed_RNA"/>
</dbReference>